<dbReference type="InterPro" id="IPR053141">
    <property type="entry name" value="Mycobact_SerProt_Inhib_Rv3364c"/>
</dbReference>
<protein>
    <submittedName>
        <fullName evidence="2">Roadblock/LC7 domain-containing protein</fullName>
    </submittedName>
</protein>
<feature type="domain" description="Roadblock/LAMTOR2" evidence="1">
    <location>
        <begin position="12"/>
        <end position="104"/>
    </location>
</feature>
<accession>A0ABT5ZJX0</accession>
<dbReference type="PANTHER" id="PTHR36222">
    <property type="entry name" value="SERINE PROTEASE INHIBITOR RV3364C"/>
    <property type="match status" value="1"/>
</dbReference>
<dbReference type="PANTHER" id="PTHR36222:SF1">
    <property type="entry name" value="SERINE PROTEASE INHIBITOR RV3364C"/>
    <property type="match status" value="1"/>
</dbReference>
<dbReference type="SUPFAM" id="SSF103196">
    <property type="entry name" value="Roadblock/LC7 domain"/>
    <property type="match status" value="1"/>
</dbReference>
<sequence>MNAFRKAPEDKSWVLGPLLELPHVVHATVLSGDGFIEGRSPDLAEADAEGAAAMMSALQGAARATTQAFSGNPKPRLRQTIIESAEGYVFVIPAGGNAYLAVFTSPEVNLGVVAHQMQIQVKSLGEKVMTSSPREPVRDTAG</sequence>
<dbReference type="EMBL" id="JARJBC010000006">
    <property type="protein sequence ID" value="MDF3290128.1"/>
    <property type="molecule type" value="Genomic_DNA"/>
</dbReference>
<proteinExistence type="predicted"/>
<evidence type="ECO:0000313" key="3">
    <source>
        <dbReference type="Proteomes" id="UP001216579"/>
    </source>
</evidence>
<dbReference type="RefSeq" id="WP_276093575.1">
    <property type="nucleotide sequence ID" value="NZ_JARJBC010000006.1"/>
</dbReference>
<dbReference type="SMART" id="SM00960">
    <property type="entry name" value="Robl_LC7"/>
    <property type="match status" value="1"/>
</dbReference>
<dbReference type="Proteomes" id="UP001216579">
    <property type="component" value="Unassembled WGS sequence"/>
</dbReference>
<dbReference type="Pfam" id="PF03259">
    <property type="entry name" value="Robl_LC7"/>
    <property type="match status" value="1"/>
</dbReference>
<comment type="caution">
    <text evidence="2">The sequence shown here is derived from an EMBL/GenBank/DDBJ whole genome shotgun (WGS) entry which is preliminary data.</text>
</comment>
<evidence type="ECO:0000313" key="2">
    <source>
        <dbReference type="EMBL" id="MDF3290128.1"/>
    </source>
</evidence>
<evidence type="ECO:0000259" key="1">
    <source>
        <dbReference type="SMART" id="SM00960"/>
    </source>
</evidence>
<name>A0ABT5ZJX0_9ACTN</name>
<reference evidence="2 3" key="1">
    <citation type="submission" date="2023-03" db="EMBL/GenBank/DDBJ databases">
        <title>Draft genome sequence of Streptomyces sp. RB6PN23 isolated from peat swamp forest in Thailand.</title>
        <authorList>
            <person name="Klaysubun C."/>
            <person name="Duangmal K."/>
        </authorList>
    </citation>
    <scope>NUCLEOTIDE SEQUENCE [LARGE SCALE GENOMIC DNA]</scope>
    <source>
        <strain evidence="2 3">RB6PN23</strain>
    </source>
</reference>
<dbReference type="Gene3D" id="3.30.450.30">
    <property type="entry name" value="Dynein light chain 2a, cytoplasmic"/>
    <property type="match status" value="1"/>
</dbReference>
<organism evidence="2 3">
    <name type="scientific">Streptomyces silvisoli</name>
    <dbReference type="NCBI Taxonomy" id="3034235"/>
    <lineage>
        <taxon>Bacteria</taxon>
        <taxon>Bacillati</taxon>
        <taxon>Actinomycetota</taxon>
        <taxon>Actinomycetes</taxon>
        <taxon>Kitasatosporales</taxon>
        <taxon>Streptomycetaceae</taxon>
        <taxon>Streptomyces</taxon>
    </lineage>
</organism>
<gene>
    <name evidence="2" type="ORF">P3G67_12915</name>
</gene>
<dbReference type="InterPro" id="IPR004942">
    <property type="entry name" value="Roadblock/LAMTOR2_dom"/>
</dbReference>
<keyword evidence="3" id="KW-1185">Reference proteome</keyword>